<comment type="caution">
    <text evidence="1">The sequence shown here is derived from an EMBL/GenBank/DDBJ whole genome shotgun (WGS) entry which is preliminary data.</text>
</comment>
<dbReference type="AlphaFoldDB" id="A0A0F9QU34"/>
<evidence type="ECO:0000313" key="1">
    <source>
        <dbReference type="EMBL" id="KKN47785.1"/>
    </source>
</evidence>
<gene>
    <name evidence="1" type="ORF">LCGC14_0659510</name>
</gene>
<protein>
    <recommendedName>
        <fullName evidence="2">Transposase putative helix-turn-helix domain-containing protein</fullName>
    </recommendedName>
</protein>
<name>A0A0F9QU34_9ZZZZ</name>
<reference evidence="1" key="1">
    <citation type="journal article" date="2015" name="Nature">
        <title>Complex archaea that bridge the gap between prokaryotes and eukaryotes.</title>
        <authorList>
            <person name="Spang A."/>
            <person name="Saw J.H."/>
            <person name="Jorgensen S.L."/>
            <person name="Zaremba-Niedzwiedzka K."/>
            <person name="Martijn J."/>
            <person name="Lind A.E."/>
            <person name="van Eijk R."/>
            <person name="Schleper C."/>
            <person name="Guy L."/>
            <person name="Ettema T.J."/>
        </authorList>
    </citation>
    <scope>NUCLEOTIDE SEQUENCE</scope>
</reference>
<accession>A0A0F9QU34</accession>
<proteinExistence type="predicted"/>
<organism evidence="1">
    <name type="scientific">marine sediment metagenome</name>
    <dbReference type="NCBI Taxonomy" id="412755"/>
    <lineage>
        <taxon>unclassified sequences</taxon>
        <taxon>metagenomes</taxon>
        <taxon>ecological metagenomes</taxon>
    </lineage>
</organism>
<evidence type="ECO:0008006" key="2">
    <source>
        <dbReference type="Google" id="ProtNLM"/>
    </source>
</evidence>
<dbReference type="EMBL" id="LAZR01001257">
    <property type="protein sequence ID" value="KKN47785.1"/>
    <property type="molecule type" value="Genomic_DNA"/>
</dbReference>
<sequence>MRLTEIIHVKPSEHLTNLCHLAKNLYNLGNWYIKRDFFNLNNILSYYDLDFMVKRKNAYRNLPSQTSQQLFKLLMKNWRSYFKAIQDYRKNPQKYKKKPKIPRYKKKNGESIVIFTNQQCKIKDGNLHFPKRVNLEQIRTIIKEKLKEVRIIPLGINYKIEIVYEKEEKDLGLNNLIKIVLFKGVISR</sequence>